<evidence type="ECO:0000256" key="5">
    <source>
        <dbReference type="ARBA" id="ARBA00023015"/>
    </source>
</evidence>
<evidence type="ECO:0000259" key="8">
    <source>
        <dbReference type="PROSITE" id="PS50949"/>
    </source>
</evidence>
<dbReference type="GO" id="GO:0008483">
    <property type="term" value="F:transaminase activity"/>
    <property type="evidence" value="ECO:0007669"/>
    <property type="project" value="UniProtKB-KW"/>
</dbReference>
<dbReference type="EMBL" id="SKFG01000002">
    <property type="protein sequence ID" value="TCZ80114.1"/>
    <property type="molecule type" value="Genomic_DNA"/>
</dbReference>
<keyword evidence="3 9" id="KW-0032">Aminotransferase</keyword>
<evidence type="ECO:0000256" key="6">
    <source>
        <dbReference type="ARBA" id="ARBA00023125"/>
    </source>
</evidence>
<keyword evidence="10" id="KW-1185">Reference proteome</keyword>
<dbReference type="GO" id="GO:0003700">
    <property type="term" value="F:DNA-binding transcription factor activity"/>
    <property type="evidence" value="ECO:0007669"/>
    <property type="project" value="InterPro"/>
</dbReference>
<name>A0A4R4EIW3_9BACL</name>
<dbReference type="InterPro" id="IPR004839">
    <property type="entry name" value="Aminotransferase_I/II_large"/>
</dbReference>
<keyword evidence="5" id="KW-0805">Transcription regulation</keyword>
<evidence type="ECO:0000313" key="9">
    <source>
        <dbReference type="EMBL" id="TCZ80114.1"/>
    </source>
</evidence>
<reference evidence="9 10" key="1">
    <citation type="submission" date="2019-03" db="EMBL/GenBank/DDBJ databases">
        <authorList>
            <person name="Kim M.K.M."/>
        </authorList>
    </citation>
    <scope>NUCLEOTIDE SEQUENCE [LARGE SCALE GENOMIC DNA]</scope>
    <source>
        <strain evidence="9 10">18JY21-1</strain>
    </source>
</reference>
<dbReference type="InterPro" id="IPR036388">
    <property type="entry name" value="WH-like_DNA-bd_sf"/>
</dbReference>
<dbReference type="PANTHER" id="PTHR46577">
    <property type="entry name" value="HTH-TYPE TRANSCRIPTIONAL REGULATORY PROTEIN GABR"/>
    <property type="match status" value="1"/>
</dbReference>
<comment type="caution">
    <text evidence="9">The sequence shown here is derived from an EMBL/GenBank/DDBJ whole genome shotgun (WGS) entry which is preliminary data.</text>
</comment>
<dbReference type="GO" id="GO:0003677">
    <property type="term" value="F:DNA binding"/>
    <property type="evidence" value="ECO:0007669"/>
    <property type="project" value="UniProtKB-KW"/>
</dbReference>
<dbReference type="Gene3D" id="3.40.640.10">
    <property type="entry name" value="Type I PLP-dependent aspartate aminotransferase-like (Major domain)"/>
    <property type="match status" value="1"/>
</dbReference>
<keyword evidence="9" id="KW-0808">Transferase</keyword>
<organism evidence="9 10">
    <name type="scientific">Paenibacillus albiflavus</name>
    <dbReference type="NCBI Taxonomy" id="2545760"/>
    <lineage>
        <taxon>Bacteria</taxon>
        <taxon>Bacillati</taxon>
        <taxon>Bacillota</taxon>
        <taxon>Bacilli</taxon>
        <taxon>Bacillales</taxon>
        <taxon>Paenibacillaceae</taxon>
        <taxon>Paenibacillus</taxon>
    </lineage>
</organism>
<dbReference type="Proteomes" id="UP000295418">
    <property type="component" value="Unassembled WGS sequence"/>
</dbReference>
<dbReference type="OrthoDB" id="9808770at2"/>
<dbReference type="RefSeq" id="WP_132416760.1">
    <property type="nucleotide sequence ID" value="NZ_SKFG01000002.1"/>
</dbReference>
<proteinExistence type="inferred from homology"/>
<comment type="cofactor">
    <cofactor evidence="1">
        <name>pyridoxal 5'-phosphate</name>
        <dbReference type="ChEBI" id="CHEBI:597326"/>
    </cofactor>
</comment>
<evidence type="ECO:0000256" key="1">
    <source>
        <dbReference type="ARBA" id="ARBA00001933"/>
    </source>
</evidence>
<dbReference type="Pfam" id="PF00392">
    <property type="entry name" value="GntR"/>
    <property type="match status" value="1"/>
</dbReference>
<keyword evidence="4" id="KW-0663">Pyridoxal phosphate</keyword>
<dbReference type="CDD" id="cd00609">
    <property type="entry name" value="AAT_like"/>
    <property type="match status" value="1"/>
</dbReference>
<dbReference type="PANTHER" id="PTHR46577:SF1">
    <property type="entry name" value="HTH-TYPE TRANSCRIPTIONAL REGULATORY PROTEIN GABR"/>
    <property type="match status" value="1"/>
</dbReference>
<keyword evidence="7" id="KW-0804">Transcription</keyword>
<protein>
    <submittedName>
        <fullName evidence="9">PLP-dependent aminotransferase family protein</fullName>
    </submittedName>
</protein>
<evidence type="ECO:0000256" key="2">
    <source>
        <dbReference type="ARBA" id="ARBA00005384"/>
    </source>
</evidence>
<dbReference type="SUPFAM" id="SSF53383">
    <property type="entry name" value="PLP-dependent transferases"/>
    <property type="match status" value="1"/>
</dbReference>
<dbReference type="InterPro" id="IPR051446">
    <property type="entry name" value="HTH_trans_reg/aminotransferase"/>
</dbReference>
<dbReference type="InterPro" id="IPR000524">
    <property type="entry name" value="Tscrpt_reg_HTH_GntR"/>
</dbReference>
<evidence type="ECO:0000256" key="7">
    <source>
        <dbReference type="ARBA" id="ARBA00023163"/>
    </source>
</evidence>
<dbReference type="PRINTS" id="PR00035">
    <property type="entry name" value="HTHGNTR"/>
</dbReference>
<dbReference type="SMART" id="SM00345">
    <property type="entry name" value="HTH_GNTR"/>
    <property type="match status" value="1"/>
</dbReference>
<keyword evidence="6" id="KW-0238">DNA-binding</keyword>
<evidence type="ECO:0000256" key="4">
    <source>
        <dbReference type="ARBA" id="ARBA00022898"/>
    </source>
</evidence>
<dbReference type="InterPro" id="IPR015421">
    <property type="entry name" value="PyrdxlP-dep_Trfase_major"/>
</dbReference>
<feature type="domain" description="HTH gntR-type" evidence="8">
    <location>
        <begin position="13"/>
        <end position="81"/>
    </location>
</feature>
<evidence type="ECO:0000256" key="3">
    <source>
        <dbReference type="ARBA" id="ARBA00022576"/>
    </source>
</evidence>
<sequence>MDISLHLDDNRHEPLYIQLYQYFREEITTLRIAPATRLPSIRQLSEFLQVSKTTIQMAYDQLLAEGYVESRERSGYYAVKLEDEAFGSIRPNHQKNLAAIDRSMKSHPIDIDFYMSSVDVHHFPFDTWRKYTNMATTFEQKELLAYGDRQGEFELRNSISHYLRQSRGVNCTPDQIVLGSGTQTVLQILCQLIGLDGRRVAIEEPGYRGARQVFQLFGYKLVPISLEEDGISVHELSRSDAKLVYITPSHQYPIGMVMPVQKRLKLLRWAEENQGIIIEDDYDGEFRYRGKPIPSLQGLDTHGLVVYVGTFSKSLMPAIRISYMVLPTHLLTIYQQRFNSFDHTVSRLHQRTLQLFMDNGEWDRHIRRMRTLYHKKHAFLLHTIKTVMGEHVNIMGQDAGLHIVIDVKSTIPADELVEIAARAGVQVYSTSHTWHQLPPKEQILILLGFGGLSMEQIEQGIKQLDEVWRVFYL</sequence>
<dbReference type="AlphaFoldDB" id="A0A4R4EIW3"/>
<evidence type="ECO:0000313" key="10">
    <source>
        <dbReference type="Proteomes" id="UP000295418"/>
    </source>
</evidence>
<dbReference type="Gene3D" id="1.10.10.10">
    <property type="entry name" value="Winged helix-like DNA-binding domain superfamily/Winged helix DNA-binding domain"/>
    <property type="match status" value="1"/>
</dbReference>
<dbReference type="InterPro" id="IPR036390">
    <property type="entry name" value="WH_DNA-bd_sf"/>
</dbReference>
<accession>A0A4R4EIW3</accession>
<dbReference type="PROSITE" id="PS50949">
    <property type="entry name" value="HTH_GNTR"/>
    <property type="match status" value="1"/>
</dbReference>
<dbReference type="CDD" id="cd07377">
    <property type="entry name" value="WHTH_GntR"/>
    <property type="match status" value="1"/>
</dbReference>
<dbReference type="GO" id="GO:0030170">
    <property type="term" value="F:pyridoxal phosphate binding"/>
    <property type="evidence" value="ECO:0007669"/>
    <property type="project" value="InterPro"/>
</dbReference>
<dbReference type="InterPro" id="IPR015424">
    <property type="entry name" value="PyrdxlP-dep_Trfase"/>
</dbReference>
<dbReference type="Pfam" id="PF00155">
    <property type="entry name" value="Aminotran_1_2"/>
    <property type="match status" value="1"/>
</dbReference>
<comment type="similarity">
    <text evidence="2">In the C-terminal section; belongs to the class-I pyridoxal-phosphate-dependent aminotransferase family.</text>
</comment>
<dbReference type="SUPFAM" id="SSF46785">
    <property type="entry name" value="Winged helix' DNA-binding domain"/>
    <property type="match status" value="1"/>
</dbReference>
<gene>
    <name evidence="9" type="ORF">E0485_04465</name>
</gene>